<evidence type="ECO:0000313" key="1">
    <source>
        <dbReference type="EMBL" id="GAA2773251.1"/>
    </source>
</evidence>
<organism evidence="1 2">
    <name type="scientific">Saccharopolyspora taberi</name>
    <dbReference type="NCBI Taxonomy" id="60895"/>
    <lineage>
        <taxon>Bacteria</taxon>
        <taxon>Bacillati</taxon>
        <taxon>Actinomycetota</taxon>
        <taxon>Actinomycetes</taxon>
        <taxon>Pseudonocardiales</taxon>
        <taxon>Pseudonocardiaceae</taxon>
        <taxon>Saccharopolyspora</taxon>
    </lineage>
</organism>
<name>A0ABN3V0N9_9PSEU</name>
<dbReference type="EMBL" id="BAAAUX010000001">
    <property type="protein sequence ID" value="GAA2773251.1"/>
    <property type="molecule type" value="Genomic_DNA"/>
</dbReference>
<reference evidence="1 2" key="1">
    <citation type="journal article" date="2019" name="Int. J. Syst. Evol. Microbiol.">
        <title>The Global Catalogue of Microorganisms (GCM) 10K type strain sequencing project: providing services to taxonomists for standard genome sequencing and annotation.</title>
        <authorList>
            <consortium name="The Broad Institute Genomics Platform"/>
            <consortium name="The Broad Institute Genome Sequencing Center for Infectious Disease"/>
            <person name="Wu L."/>
            <person name="Ma J."/>
        </authorList>
    </citation>
    <scope>NUCLEOTIDE SEQUENCE [LARGE SCALE GENOMIC DNA]</scope>
    <source>
        <strain evidence="1 2">JCM 9383</strain>
    </source>
</reference>
<accession>A0ABN3V0N9</accession>
<comment type="caution">
    <text evidence="1">The sequence shown here is derived from an EMBL/GenBank/DDBJ whole genome shotgun (WGS) entry which is preliminary data.</text>
</comment>
<sequence length="104" mass="11355">MDVPEKSTQQLVPWLTLMEAIHHLDRVWEHTYPAVERAGTPPQLPANISVALAQALERGLEVVTDVTAVLAAQSDSGATYSDVAAAQQKALDEWRLTRRARPGA</sequence>
<protein>
    <submittedName>
        <fullName evidence="1">Uncharacterized protein</fullName>
    </submittedName>
</protein>
<keyword evidence="2" id="KW-1185">Reference proteome</keyword>
<proteinExistence type="predicted"/>
<dbReference type="Proteomes" id="UP001500979">
    <property type="component" value="Unassembled WGS sequence"/>
</dbReference>
<dbReference type="RefSeq" id="WP_344677303.1">
    <property type="nucleotide sequence ID" value="NZ_BAAAUX010000001.1"/>
</dbReference>
<gene>
    <name evidence="1" type="ORF">GCM10010470_01150</name>
</gene>
<evidence type="ECO:0000313" key="2">
    <source>
        <dbReference type="Proteomes" id="UP001500979"/>
    </source>
</evidence>